<name>A0A0G1UYQ2_9BACT</name>
<dbReference type="AlphaFoldDB" id="A0A0G1UYQ2"/>
<reference evidence="2 3" key="1">
    <citation type="journal article" date="2015" name="Nature">
        <title>rRNA introns, odd ribosomes, and small enigmatic genomes across a large radiation of phyla.</title>
        <authorList>
            <person name="Brown C.T."/>
            <person name="Hug L.A."/>
            <person name="Thomas B.C."/>
            <person name="Sharon I."/>
            <person name="Castelle C.J."/>
            <person name="Singh A."/>
            <person name="Wilkins M.J."/>
            <person name="Williams K.H."/>
            <person name="Banfield J.F."/>
        </authorList>
    </citation>
    <scope>NUCLEOTIDE SEQUENCE [LARGE SCALE GENOMIC DNA]</scope>
</reference>
<keyword evidence="1" id="KW-1133">Transmembrane helix</keyword>
<accession>A0A0G1UYQ2</accession>
<keyword evidence="1" id="KW-0812">Transmembrane</keyword>
<dbReference type="EMBL" id="LCPO01000001">
    <property type="protein sequence ID" value="KKU99389.1"/>
    <property type="molecule type" value="Genomic_DNA"/>
</dbReference>
<dbReference type="Proteomes" id="UP000034600">
    <property type="component" value="Unassembled WGS sequence"/>
</dbReference>
<evidence type="ECO:0000256" key="1">
    <source>
        <dbReference type="SAM" id="Phobius"/>
    </source>
</evidence>
<sequence length="47" mass="5248">MEICAILNDASINMAILLSFIAAAVVFCLLLWAEVIKIKPEKEKEEI</sequence>
<gene>
    <name evidence="2" type="ORF">UY32_C0001G0024</name>
</gene>
<proteinExistence type="predicted"/>
<feature type="transmembrane region" description="Helical" evidence="1">
    <location>
        <begin position="12"/>
        <end position="33"/>
    </location>
</feature>
<evidence type="ECO:0000313" key="2">
    <source>
        <dbReference type="EMBL" id="KKU99389.1"/>
    </source>
</evidence>
<evidence type="ECO:0000313" key="3">
    <source>
        <dbReference type="Proteomes" id="UP000034600"/>
    </source>
</evidence>
<protein>
    <submittedName>
        <fullName evidence="2">Uncharacterized protein</fullName>
    </submittedName>
</protein>
<organism evidence="2 3">
    <name type="scientific">Candidatus Jorgensenbacteria bacterium GW2011_GWC1_48_8</name>
    <dbReference type="NCBI Taxonomy" id="1618666"/>
    <lineage>
        <taxon>Bacteria</taxon>
        <taxon>Candidatus Joergenseniibacteriota</taxon>
    </lineage>
</organism>
<comment type="caution">
    <text evidence="2">The sequence shown here is derived from an EMBL/GenBank/DDBJ whole genome shotgun (WGS) entry which is preliminary data.</text>
</comment>
<keyword evidence="1" id="KW-0472">Membrane</keyword>